<evidence type="ECO:0000313" key="2">
    <source>
        <dbReference type="EMBL" id="AKI97067.1"/>
    </source>
</evidence>
<dbReference type="Proteomes" id="UP000035159">
    <property type="component" value="Chromosome"/>
</dbReference>
<dbReference type="PATRIC" id="fig|1330330.3.peg.734"/>
<dbReference type="GO" id="GO:0008289">
    <property type="term" value="F:lipid binding"/>
    <property type="evidence" value="ECO:0007669"/>
    <property type="project" value="UniProtKB-KW"/>
</dbReference>
<organism evidence="2 3">
    <name type="scientific">Kosmotoga pacifica</name>
    <dbReference type="NCBI Taxonomy" id="1330330"/>
    <lineage>
        <taxon>Bacteria</taxon>
        <taxon>Thermotogati</taxon>
        <taxon>Thermotogota</taxon>
        <taxon>Thermotogae</taxon>
        <taxon>Kosmotogales</taxon>
        <taxon>Kosmotogaceae</taxon>
        <taxon>Kosmotoga</taxon>
    </lineage>
</organism>
<keyword evidence="1" id="KW-0446">Lipid-binding</keyword>
<sequence length="286" mass="31498">MIGILCDTGSDLPLELANKDLIEIVPLKLMMGDKEYHENEVTEEEILKFMESGIPKTSLPSYEDVKRGFENLIGRGYKEIIVVNISGKLSGTHNLFKLVGSQVSEENPDLKIEYIDSLTLSGGIALLIDRAVELIESGMDFRGIVFELKKCAMEKVKVFFVLPTLKFLRAGGRIGKVSAIIGEALNFKPVVSIGQEGDLIAVAKARGMKKAVGKLLQKIEETLKEKKLRAIGVYHSGDDEDTLRFVEKIKKKLLEIKAPKIIERKISSVLLVHAGKGLVGVAILLV</sequence>
<dbReference type="OrthoDB" id="9781230at2"/>
<protein>
    <recommendedName>
        <fullName evidence="4">DegV family protein</fullName>
    </recommendedName>
</protein>
<dbReference type="PROSITE" id="PS51482">
    <property type="entry name" value="DEGV"/>
    <property type="match status" value="1"/>
</dbReference>
<dbReference type="EMBL" id="CP011232">
    <property type="protein sequence ID" value="AKI97067.1"/>
    <property type="molecule type" value="Genomic_DNA"/>
</dbReference>
<dbReference type="InterPro" id="IPR003797">
    <property type="entry name" value="DegV"/>
</dbReference>
<dbReference type="Pfam" id="PF02645">
    <property type="entry name" value="DegV"/>
    <property type="match status" value="1"/>
</dbReference>
<name>A0A0G2Z694_9BACT</name>
<evidence type="ECO:0000313" key="3">
    <source>
        <dbReference type="Proteomes" id="UP000035159"/>
    </source>
</evidence>
<dbReference type="RefSeq" id="WP_047754202.1">
    <property type="nucleotide sequence ID" value="NZ_CAJUHA010000013.1"/>
</dbReference>
<dbReference type="KEGG" id="kpf:IX53_03650"/>
<dbReference type="NCBIfam" id="TIGR00762">
    <property type="entry name" value="DegV"/>
    <property type="match status" value="1"/>
</dbReference>
<dbReference type="SUPFAM" id="SSF82549">
    <property type="entry name" value="DAK1/DegV-like"/>
    <property type="match status" value="1"/>
</dbReference>
<gene>
    <name evidence="2" type="ORF">IX53_03650</name>
</gene>
<dbReference type="InterPro" id="IPR043168">
    <property type="entry name" value="DegV_C"/>
</dbReference>
<accession>A0A0G2Z694</accession>
<proteinExistence type="predicted"/>
<evidence type="ECO:0008006" key="4">
    <source>
        <dbReference type="Google" id="ProtNLM"/>
    </source>
</evidence>
<dbReference type="Gene3D" id="3.40.50.10170">
    <property type="match status" value="1"/>
</dbReference>
<dbReference type="PANTHER" id="PTHR33434:SF2">
    <property type="entry name" value="FATTY ACID-BINDING PROTEIN TM_1468"/>
    <property type="match status" value="1"/>
</dbReference>
<dbReference type="STRING" id="1330330.IX53_03650"/>
<keyword evidence="3" id="KW-1185">Reference proteome</keyword>
<reference evidence="2 3" key="1">
    <citation type="submission" date="2015-04" db="EMBL/GenBank/DDBJ databases">
        <title>Complete Genome Sequence of Kosmotoga pacifica SLHLJ1.</title>
        <authorList>
            <person name="Jiang L.J."/>
            <person name="Shao Z.Z."/>
            <person name="Jebbar M."/>
        </authorList>
    </citation>
    <scope>NUCLEOTIDE SEQUENCE [LARGE SCALE GENOMIC DNA]</scope>
    <source>
        <strain evidence="2 3">SLHLJ1</strain>
    </source>
</reference>
<evidence type="ECO:0000256" key="1">
    <source>
        <dbReference type="ARBA" id="ARBA00023121"/>
    </source>
</evidence>
<dbReference type="PANTHER" id="PTHR33434">
    <property type="entry name" value="DEGV DOMAIN-CONTAINING PROTEIN DR_1986-RELATED"/>
    <property type="match status" value="1"/>
</dbReference>
<dbReference type="AlphaFoldDB" id="A0A0G2Z694"/>
<dbReference type="Gene3D" id="3.30.1180.10">
    <property type="match status" value="1"/>
</dbReference>
<dbReference type="InterPro" id="IPR050270">
    <property type="entry name" value="DegV_domain_contain"/>
</dbReference>